<feature type="transmembrane region" description="Helical" evidence="1">
    <location>
        <begin position="126"/>
        <end position="143"/>
    </location>
</feature>
<feature type="signal peptide" evidence="2">
    <location>
        <begin position="1"/>
        <end position="23"/>
    </location>
</feature>
<keyword evidence="1" id="KW-0472">Membrane</keyword>
<sequence length="157" mass="17832">MTNKFLKISILIFVLSLFNYQTAAARKSAFFSFGGETIIKVQDFPDTELFQMENGSYVDAGCIYKQVSIFFIPVWNYDIRWCGYTGEDGNYVILSKEELDAIAQEASITLPATPTLSFWHSIGGKLLFVVVIGAFIAYSVFFAEEEEEEEEPKEEKQ</sequence>
<proteinExistence type="predicted"/>
<evidence type="ECO:0000313" key="3">
    <source>
        <dbReference type="EMBL" id="BDS09790.1"/>
    </source>
</evidence>
<protein>
    <submittedName>
        <fullName evidence="3">Uncharacterized protein</fullName>
    </submittedName>
</protein>
<accession>A0A916DPZ2</accession>
<keyword evidence="1" id="KW-1133">Transmembrane helix</keyword>
<name>A0A916DPZ2_9BACT</name>
<dbReference type="AlphaFoldDB" id="A0A916DPZ2"/>
<evidence type="ECO:0000256" key="2">
    <source>
        <dbReference type="SAM" id="SignalP"/>
    </source>
</evidence>
<reference evidence="3" key="1">
    <citation type="submission" date="2022-09" db="EMBL/GenBank/DDBJ databases">
        <title>Aureispira anguillicida sp. nov., isolated from Leptocephalus of Japanese eel Anguilla japonica.</title>
        <authorList>
            <person name="Yuasa K."/>
            <person name="Mekata T."/>
            <person name="Ikunari K."/>
        </authorList>
    </citation>
    <scope>NUCLEOTIDE SEQUENCE</scope>
    <source>
        <strain evidence="3">EL160426</strain>
    </source>
</reference>
<organism evidence="3 4">
    <name type="scientific">Aureispira anguillae</name>
    <dbReference type="NCBI Taxonomy" id="2864201"/>
    <lineage>
        <taxon>Bacteria</taxon>
        <taxon>Pseudomonadati</taxon>
        <taxon>Bacteroidota</taxon>
        <taxon>Saprospiria</taxon>
        <taxon>Saprospirales</taxon>
        <taxon>Saprospiraceae</taxon>
        <taxon>Aureispira</taxon>
    </lineage>
</organism>
<dbReference type="RefSeq" id="WP_264791151.1">
    <property type="nucleotide sequence ID" value="NZ_AP026867.1"/>
</dbReference>
<dbReference type="Proteomes" id="UP001060919">
    <property type="component" value="Chromosome"/>
</dbReference>
<evidence type="ECO:0000313" key="4">
    <source>
        <dbReference type="Proteomes" id="UP001060919"/>
    </source>
</evidence>
<evidence type="ECO:0000256" key="1">
    <source>
        <dbReference type="SAM" id="Phobius"/>
    </source>
</evidence>
<dbReference type="KEGG" id="aup:AsAng_0004950"/>
<gene>
    <name evidence="3" type="ORF">AsAng_0004950</name>
</gene>
<keyword evidence="2" id="KW-0732">Signal</keyword>
<feature type="chain" id="PRO_5037548265" evidence="2">
    <location>
        <begin position="24"/>
        <end position="157"/>
    </location>
</feature>
<keyword evidence="4" id="KW-1185">Reference proteome</keyword>
<keyword evidence="1" id="KW-0812">Transmembrane</keyword>
<dbReference type="EMBL" id="AP026867">
    <property type="protein sequence ID" value="BDS09790.1"/>
    <property type="molecule type" value="Genomic_DNA"/>
</dbReference>